<dbReference type="EMBL" id="FNUT01000003">
    <property type="protein sequence ID" value="SEF87249.1"/>
    <property type="molecule type" value="Genomic_DNA"/>
</dbReference>
<accession>A0A1H5VIW6</accession>
<evidence type="ECO:0000313" key="1">
    <source>
        <dbReference type="EMBL" id="SEF87249.1"/>
    </source>
</evidence>
<gene>
    <name evidence="1" type="ORF">SAMN05421877_103147</name>
</gene>
<evidence type="ECO:0000313" key="2">
    <source>
        <dbReference type="Proteomes" id="UP000236731"/>
    </source>
</evidence>
<keyword evidence="2" id="KW-1185">Reference proteome</keyword>
<proteinExistence type="predicted"/>
<sequence>MIVETMSDSEIAMQLAYDYPEVIYKASRKSEVINKFRRQIIKGGKFPMSSAPITIRTSRRNTWIVIYRAYKKRDKNYKIEQETTFICVGQFTKGMYAFMRSDVYDRDGQRKESGISIFAPHFFRRYKQRFDVPKTGIDLIGQYFIKNYNLYRDNQFAEEHGESISGRRIFATSEEGVALGIMKSESVMLFRTYISYEMMKGKQIPEFMDREIRREEYMKHQLLGHSVPMNNQEFAMHLEFTIRDGWTTKQAYLIPEFYEPLRNISEDLCLDKNGELDPKSRKLAEARTINLAQAMEKNFQIGFFHKNVLTLNQWGTQKPKVNEQANQTQHTLKIVFINK</sequence>
<dbReference type="Proteomes" id="UP000236731">
    <property type="component" value="Unassembled WGS sequence"/>
</dbReference>
<dbReference type="RefSeq" id="WP_146060585.1">
    <property type="nucleotide sequence ID" value="NZ_CP049246.1"/>
</dbReference>
<protein>
    <submittedName>
        <fullName evidence="1">Uncharacterized protein</fullName>
    </submittedName>
</protein>
<name>A0A1H5VIW6_9SPHI</name>
<dbReference type="AlphaFoldDB" id="A0A1H5VIW6"/>
<reference evidence="2" key="1">
    <citation type="submission" date="2016-10" db="EMBL/GenBank/DDBJ databases">
        <authorList>
            <person name="Varghese N."/>
            <person name="Submissions S."/>
        </authorList>
    </citation>
    <scope>NUCLEOTIDE SEQUENCE [LARGE SCALE GENOMIC DNA]</scope>
    <source>
        <strain evidence="2">DSM 22361</strain>
    </source>
</reference>
<dbReference type="OrthoDB" id="1091354at2"/>
<organism evidence="1 2">
    <name type="scientific">Sphingobacterium lactis</name>
    <dbReference type="NCBI Taxonomy" id="797291"/>
    <lineage>
        <taxon>Bacteria</taxon>
        <taxon>Pseudomonadati</taxon>
        <taxon>Bacteroidota</taxon>
        <taxon>Sphingobacteriia</taxon>
        <taxon>Sphingobacteriales</taxon>
        <taxon>Sphingobacteriaceae</taxon>
        <taxon>Sphingobacterium</taxon>
    </lineage>
</organism>